<organism evidence="2 4">
    <name type="scientific">BD1-7 clade bacterium</name>
    <dbReference type="NCBI Taxonomy" id="2029982"/>
    <lineage>
        <taxon>Bacteria</taxon>
        <taxon>Pseudomonadati</taxon>
        <taxon>Pseudomonadota</taxon>
        <taxon>Gammaproteobacteria</taxon>
        <taxon>Cellvibrionales</taxon>
        <taxon>Spongiibacteraceae</taxon>
        <taxon>BD1-7 clade</taxon>
    </lineage>
</organism>
<proteinExistence type="predicted"/>
<dbReference type="SUPFAM" id="SSF48452">
    <property type="entry name" value="TPR-like"/>
    <property type="match status" value="1"/>
</dbReference>
<dbReference type="AlphaFoldDB" id="A0A5S9P2F4"/>
<dbReference type="Gene3D" id="1.25.40.10">
    <property type="entry name" value="Tetratricopeptide repeat domain"/>
    <property type="match status" value="2"/>
</dbReference>
<evidence type="ECO:0000313" key="3">
    <source>
        <dbReference type="EMBL" id="CAA0116661.1"/>
    </source>
</evidence>
<gene>
    <name evidence="3" type="ORF">DPBNPPHM_02116</name>
    <name evidence="2" type="ORF">DPBNPPHM_03536</name>
</gene>
<dbReference type="Pfam" id="PF13181">
    <property type="entry name" value="TPR_8"/>
    <property type="match status" value="1"/>
</dbReference>
<evidence type="ECO:0000313" key="4">
    <source>
        <dbReference type="Proteomes" id="UP000434580"/>
    </source>
</evidence>
<name>A0A5S9P2F4_9GAMM</name>
<dbReference type="PROSITE" id="PS50005">
    <property type="entry name" value="TPR"/>
    <property type="match status" value="1"/>
</dbReference>
<sequence length="299" mass="33070">MTQTAFSPLLRLTVLVAVLSVSVQVSMLYAHGAANGRIAKMTHAIEHHPKDANLRLKRGRYYLEKYQYDEAEADIKKALSLQPDLIAGHYFLAETWYYSEKYARALGEIDRFILALEERGDAPNHQAKAHGLKAGILMALHLPDEAALHYGHAALLTTAQNAEFYLLAAQAYVQANKPNSACEWVDKGVVAAGQLDVLLQQGLEASREAYPERALGYLDAMIANGKRLPALYLQKAELLATLERPSEADSALKQAQKHFSAWSDGKQQSIYGEEVKTSIEQLQNRLNDLLGNADQPTNA</sequence>
<protein>
    <recommendedName>
        <fullName evidence="5">Tetratricopeptide repeat protein</fullName>
    </recommendedName>
</protein>
<reference evidence="2 4" key="1">
    <citation type="submission" date="2019-11" db="EMBL/GenBank/DDBJ databases">
        <authorList>
            <person name="Holert J."/>
        </authorList>
    </citation>
    <scope>NUCLEOTIDE SEQUENCE [LARGE SCALE GENOMIC DNA]</scope>
    <source>
        <strain evidence="2">BC5_2</strain>
    </source>
</reference>
<dbReference type="OrthoDB" id="6286134at2"/>
<dbReference type="EMBL" id="CACSII010000005">
    <property type="protein sequence ID" value="CAA0097466.1"/>
    <property type="molecule type" value="Genomic_DNA"/>
</dbReference>
<dbReference type="Proteomes" id="UP000434580">
    <property type="component" value="Unassembled WGS sequence"/>
</dbReference>
<keyword evidence="1" id="KW-0802">TPR repeat</keyword>
<evidence type="ECO:0008006" key="5">
    <source>
        <dbReference type="Google" id="ProtNLM"/>
    </source>
</evidence>
<evidence type="ECO:0000313" key="2">
    <source>
        <dbReference type="EMBL" id="CAA0097466.1"/>
    </source>
</evidence>
<dbReference type="InterPro" id="IPR011990">
    <property type="entry name" value="TPR-like_helical_dom_sf"/>
</dbReference>
<feature type="repeat" description="TPR" evidence="1">
    <location>
        <begin position="52"/>
        <end position="85"/>
    </location>
</feature>
<accession>A0A5S9P2F4</accession>
<evidence type="ECO:0000256" key="1">
    <source>
        <dbReference type="PROSITE-ProRule" id="PRU00339"/>
    </source>
</evidence>
<dbReference type="EMBL" id="CACSII010000018">
    <property type="protein sequence ID" value="CAA0116661.1"/>
    <property type="molecule type" value="Genomic_DNA"/>
</dbReference>
<dbReference type="SMART" id="SM00028">
    <property type="entry name" value="TPR"/>
    <property type="match status" value="3"/>
</dbReference>
<dbReference type="InterPro" id="IPR019734">
    <property type="entry name" value="TPR_rpt"/>
</dbReference>